<proteinExistence type="predicted"/>
<organism evidence="1 2">
    <name type="scientific">Coniosporium uncinatum</name>
    <dbReference type="NCBI Taxonomy" id="93489"/>
    <lineage>
        <taxon>Eukaryota</taxon>
        <taxon>Fungi</taxon>
        <taxon>Dikarya</taxon>
        <taxon>Ascomycota</taxon>
        <taxon>Pezizomycotina</taxon>
        <taxon>Dothideomycetes</taxon>
        <taxon>Dothideomycetes incertae sedis</taxon>
        <taxon>Coniosporium</taxon>
    </lineage>
</organism>
<feature type="non-terminal residue" evidence="1">
    <location>
        <position position="1"/>
    </location>
</feature>
<dbReference type="EMBL" id="JAWDJW010010460">
    <property type="protein sequence ID" value="KAK3046423.1"/>
    <property type="molecule type" value="Genomic_DNA"/>
</dbReference>
<accession>A0ACC3CWP2</accession>
<protein>
    <submittedName>
        <fullName evidence="1">Uncharacterized protein</fullName>
    </submittedName>
</protein>
<name>A0ACC3CWP2_9PEZI</name>
<sequence length="62" mass="6470">QEVLASVAMILLEFEFELVGFVDMKGNAGGFPGLSNQYAGAGVVAIGGDMQVKIKRRQGPAS</sequence>
<comment type="caution">
    <text evidence="1">The sequence shown here is derived from an EMBL/GenBank/DDBJ whole genome shotgun (WGS) entry which is preliminary data.</text>
</comment>
<dbReference type="Proteomes" id="UP001186974">
    <property type="component" value="Unassembled WGS sequence"/>
</dbReference>
<reference evidence="1" key="1">
    <citation type="submission" date="2024-09" db="EMBL/GenBank/DDBJ databases">
        <title>Black Yeasts Isolated from many extreme environments.</title>
        <authorList>
            <person name="Coleine C."/>
            <person name="Stajich J.E."/>
            <person name="Selbmann L."/>
        </authorList>
    </citation>
    <scope>NUCLEOTIDE SEQUENCE</scope>
    <source>
        <strain evidence="1">CCFEE 5737</strain>
    </source>
</reference>
<evidence type="ECO:0000313" key="1">
    <source>
        <dbReference type="EMBL" id="KAK3046423.1"/>
    </source>
</evidence>
<gene>
    <name evidence="1" type="ORF">LTS18_013367</name>
</gene>
<keyword evidence="2" id="KW-1185">Reference proteome</keyword>
<evidence type="ECO:0000313" key="2">
    <source>
        <dbReference type="Proteomes" id="UP001186974"/>
    </source>
</evidence>